<evidence type="ECO:0000313" key="14">
    <source>
        <dbReference type="EMBL" id="HJB42886.1"/>
    </source>
</evidence>
<evidence type="ECO:0000313" key="15">
    <source>
        <dbReference type="Proteomes" id="UP000886803"/>
    </source>
</evidence>
<dbReference type="AlphaFoldDB" id="A0A9D2M8Y1"/>
<proteinExistence type="inferred from homology"/>
<evidence type="ECO:0000256" key="1">
    <source>
        <dbReference type="ARBA" id="ARBA00003408"/>
    </source>
</evidence>
<evidence type="ECO:0000256" key="10">
    <source>
        <dbReference type="ARBA" id="ARBA00023065"/>
    </source>
</evidence>
<dbReference type="PIRSF" id="PIRSF006603">
    <property type="entry name" value="DinF"/>
    <property type="match status" value="1"/>
</dbReference>
<evidence type="ECO:0000256" key="8">
    <source>
        <dbReference type="ARBA" id="ARBA00022692"/>
    </source>
</evidence>
<organism evidence="14 15">
    <name type="scientific">Candidatus Gemmiger avicola</name>
    <dbReference type="NCBI Taxonomy" id="2838605"/>
    <lineage>
        <taxon>Bacteria</taxon>
        <taxon>Bacillati</taxon>
        <taxon>Bacillota</taxon>
        <taxon>Clostridia</taxon>
        <taxon>Eubacteriales</taxon>
        <taxon>Gemmiger</taxon>
    </lineage>
</organism>
<sequence>MLLFAVPIFMSNLFQQLYNAVDSLIVGNFIGGEALAAVGSSGSLIFLLTGFVNGVSLGAGVLIARHFGAGDDAALHRTVHTTIALGLAAGAVLTVVGVAFTPQILRWMGTPDNVIGNSILYFRIYFMGSIAVVLYNVGASILQSVGDSRSPMFYLIAASLLNVVLDLVFIAGFGMGVGSAAFATILSQALSAFLAFRKLGRARGAWAVRWRDVRFDLPTLRAVVAQGVPSGVQNSVISLANVVVQANINSFGADAMAGCAAYSKVEGFAFLPVTCFAMALATFVSQNIGAGQLGRVRSGMRFGIVTSAALAEGIGVAIFALAPLLIGAFSGEAAVIAFGVRQARTASLFYCLLAFSHCSAGILRGLGRPVVPMAIMLAVWCALRIAYITVTLRFIPVIQVIFWAYPLTWAISSVLFARYLLHCPLPVPGGGAPGHSE</sequence>
<evidence type="ECO:0000256" key="6">
    <source>
        <dbReference type="ARBA" id="ARBA00022449"/>
    </source>
</evidence>
<dbReference type="NCBIfam" id="TIGR00797">
    <property type="entry name" value="matE"/>
    <property type="match status" value="1"/>
</dbReference>
<evidence type="ECO:0000256" key="2">
    <source>
        <dbReference type="ARBA" id="ARBA00004651"/>
    </source>
</evidence>
<keyword evidence="5" id="KW-0813">Transport</keyword>
<keyword evidence="10" id="KW-0406">Ion transport</keyword>
<feature type="transmembrane region" description="Helical" evidence="13">
    <location>
        <begin position="346"/>
        <end position="366"/>
    </location>
</feature>
<gene>
    <name evidence="14" type="ORF">H9945_10360</name>
</gene>
<feature type="transmembrane region" description="Helical" evidence="13">
    <location>
        <begin position="120"/>
        <end position="141"/>
    </location>
</feature>
<keyword evidence="11 13" id="KW-0472">Membrane</keyword>
<reference evidence="14" key="2">
    <citation type="submission" date="2021-04" db="EMBL/GenBank/DDBJ databases">
        <authorList>
            <person name="Gilroy R."/>
        </authorList>
    </citation>
    <scope>NUCLEOTIDE SEQUENCE</scope>
    <source>
        <strain evidence="14">ChiBcec8-13705</strain>
    </source>
</reference>
<dbReference type="InterPro" id="IPR048279">
    <property type="entry name" value="MdtK-like"/>
</dbReference>
<comment type="function">
    <text evidence="1">Multidrug efflux pump.</text>
</comment>
<dbReference type="EMBL" id="DWYG01000176">
    <property type="protein sequence ID" value="HJB42886.1"/>
    <property type="molecule type" value="Genomic_DNA"/>
</dbReference>
<evidence type="ECO:0000256" key="3">
    <source>
        <dbReference type="ARBA" id="ARBA00010199"/>
    </source>
</evidence>
<dbReference type="PANTHER" id="PTHR43298:SF2">
    <property type="entry name" value="FMN_FAD EXPORTER YEEO-RELATED"/>
    <property type="match status" value="1"/>
</dbReference>
<dbReference type="GO" id="GO:0042910">
    <property type="term" value="F:xenobiotic transmembrane transporter activity"/>
    <property type="evidence" value="ECO:0007669"/>
    <property type="project" value="InterPro"/>
</dbReference>
<feature type="transmembrane region" description="Helical" evidence="13">
    <location>
        <begin position="179"/>
        <end position="196"/>
    </location>
</feature>
<dbReference type="PANTHER" id="PTHR43298">
    <property type="entry name" value="MULTIDRUG RESISTANCE PROTEIN NORM-RELATED"/>
    <property type="match status" value="1"/>
</dbReference>
<dbReference type="GO" id="GO:0015297">
    <property type="term" value="F:antiporter activity"/>
    <property type="evidence" value="ECO:0007669"/>
    <property type="project" value="UniProtKB-KW"/>
</dbReference>
<evidence type="ECO:0000256" key="9">
    <source>
        <dbReference type="ARBA" id="ARBA00022989"/>
    </source>
</evidence>
<name>A0A9D2M8Y1_9FIRM</name>
<comment type="subcellular location">
    <subcellularLocation>
        <location evidence="2">Cell membrane</location>
        <topology evidence="2">Multi-pass membrane protein</topology>
    </subcellularLocation>
</comment>
<reference evidence="14" key="1">
    <citation type="journal article" date="2021" name="PeerJ">
        <title>Extensive microbial diversity within the chicken gut microbiome revealed by metagenomics and culture.</title>
        <authorList>
            <person name="Gilroy R."/>
            <person name="Ravi A."/>
            <person name="Getino M."/>
            <person name="Pursley I."/>
            <person name="Horton D.L."/>
            <person name="Alikhan N.F."/>
            <person name="Baker D."/>
            <person name="Gharbi K."/>
            <person name="Hall N."/>
            <person name="Watson M."/>
            <person name="Adriaenssens E.M."/>
            <person name="Foster-Nyarko E."/>
            <person name="Jarju S."/>
            <person name="Secka A."/>
            <person name="Antonio M."/>
            <person name="Oren A."/>
            <person name="Chaudhuri R.R."/>
            <person name="La Ragione R."/>
            <person name="Hildebrand F."/>
            <person name="Pallen M.J."/>
        </authorList>
    </citation>
    <scope>NUCLEOTIDE SEQUENCE</scope>
    <source>
        <strain evidence="14">ChiBcec8-13705</strain>
    </source>
</reference>
<dbReference type="Pfam" id="PF01554">
    <property type="entry name" value="MatE"/>
    <property type="match status" value="2"/>
</dbReference>
<comment type="similarity">
    <text evidence="3">Belongs to the multi antimicrobial extrusion (MATE) (TC 2.A.66.1) family.</text>
</comment>
<evidence type="ECO:0000256" key="5">
    <source>
        <dbReference type="ARBA" id="ARBA00022448"/>
    </source>
</evidence>
<evidence type="ECO:0000256" key="12">
    <source>
        <dbReference type="ARBA" id="ARBA00031636"/>
    </source>
</evidence>
<feature type="transmembrane region" description="Helical" evidence="13">
    <location>
        <begin position="373"/>
        <end position="395"/>
    </location>
</feature>
<keyword evidence="8 13" id="KW-0812">Transmembrane</keyword>
<dbReference type="GO" id="GO:0005886">
    <property type="term" value="C:plasma membrane"/>
    <property type="evidence" value="ECO:0007669"/>
    <property type="project" value="UniProtKB-SubCell"/>
</dbReference>
<feature type="transmembrane region" description="Helical" evidence="13">
    <location>
        <begin position="302"/>
        <end position="326"/>
    </location>
</feature>
<feature type="transmembrane region" description="Helical" evidence="13">
    <location>
        <begin position="44"/>
        <end position="67"/>
    </location>
</feature>
<evidence type="ECO:0000256" key="7">
    <source>
        <dbReference type="ARBA" id="ARBA00022475"/>
    </source>
</evidence>
<comment type="caution">
    <text evidence="14">The sequence shown here is derived from an EMBL/GenBank/DDBJ whole genome shotgun (WGS) entry which is preliminary data.</text>
</comment>
<evidence type="ECO:0000256" key="13">
    <source>
        <dbReference type="SAM" id="Phobius"/>
    </source>
</evidence>
<keyword evidence="7" id="KW-1003">Cell membrane</keyword>
<keyword evidence="9 13" id="KW-1133">Transmembrane helix</keyword>
<dbReference type="GO" id="GO:0006811">
    <property type="term" value="P:monoatomic ion transport"/>
    <property type="evidence" value="ECO:0007669"/>
    <property type="project" value="UniProtKB-KW"/>
</dbReference>
<dbReference type="Proteomes" id="UP000886803">
    <property type="component" value="Unassembled WGS sequence"/>
</dbReference>
<evidence type="ECO:0000256" key="11">
    <source>
        <dbReference type="ARBA" id="ARBA00023136"/>
    </source>
</evidence>
<dbReference type="InterPro" id="IPR002528">
    <property type="entry name" value="MATE_fam"/>
</dbReference>
<protein>
    <recommendedName>
        <fullName evidence="4">Probable multidrug resistance protein NorM</fullName>
    </recommendedName>
    <alternativeName>
        <fullName evidence="12">Multidrug-efflux transporter</fullName>
    </alternativeName>
</protein>
<keyword evidence="6" id="KW-0050">Antiport</keyword>
<feature type="transmembrane region" description="Helical" evidence="13">
    <location>
        <begin position="79"/>
        <end position="100"/>
    </location>
</feature>
<evidence type="ECO:0000256" key="4">
    <source>
        <dbReference type="ARBA" id="ARBA00020268"/>
    </source>
</evidence>
<accession>A0A9D2M8Y1</accession>
<feature type="transmembrane region" description="Helical" evidence="13">
    <location>
        <begin position="401"/>
        <end position="421"/>
    </location>
</feature>
<dbReference type="CDD" id="cd13138">
    <property type="entry name" value="MATE_yoeA_like"/>
    <property type="match status" value="1"/>
</dbReference>
<dbReference type="InterPro" id="IPR050222">
    <property type="entry name" value="MATE_MdtK"/>
</dbReference>
<feature type="transmembrane region" description="Helical" evidence="13">
    <location>
        <begin position="153"/>
        <end position="173"/>
    </location>
</feature>